<dbReference type="HOGENOM" id="CLU_786837_0_0_7"/>
<proteinExistence type="predicted"/>
<dbReference type="RefSeq" id="WP_023792591.1">
    <property type="nucleotide sequence ID" value="NC_023003.1"/>
</dbReference>
<dbReference type="KEGG" id="dpb:BABL1_gene_178"/>
<accession>V6DJZ0</accession>
<protein>
    <submittedName>
        <fullName evidence="1">Uncharacterized protein</fullName>
    </submittedName>
</protein>
<dbReference type="Proteomes" id="UP000018769">
    <property type="component" value="Chromosome I"/>
</dbReference>
<gene>
    <name evidence="1" type="ORF">BABL1_gene_178</name>
</gene>
<dbReference type="EMBL" id="HG793133">
    <property type="protein sequence ID" value="CDK30836.1"/>
    <property type="molecule type" value="Genomic_DNA"/>
</dbReference>
<sequence>MPQVINEPSLGGNIGAGLGSGLNQGLQSLVQNLITNKQQQQQRQNTISGLQALGISPQDASQLQGLPESLQSIVLKNYLGSAGNTGLDQVLSAIRGEPVASQGATLSNLLGIFPQQEPQSSELANLLGGVPQQQNISSETPDLAPIPLPPGKTLQEALRNPRITPDQRLKIEKMIQQREQHSEKQSLAERKFNAEQERIRSHDSRVEQAKIDKETLPIYQENIKLAKNADENNKRLDRMEKILAKGNLGTPIFNATIKKLSKGIFGFGIDLSSLMTADAQEFEKLSAQFASGAKEVFPGRVTNLDLESYMKQIPNLSQSAAGIQRIINSMRTANKAALLRKDTMIQLINVSR</sequence>
<name>V6DJZ0_9BACT</name>
<organism evidence="1 2">
    <name type="scientific">Candidatus Babela massiliensis</name>
    <dbReference type="NCBI Taxonomy" id="673862"/>
    <lineage>
        <taxon>Bacteria</taxon>
        <taxon>Candidatus Babelota</taxon>
        <taxon>Candidatus Babeliae</taxon>
        <taxon>Candidatus Babeliales</taxon>
        <taxon>Candidatus Babeliaceae</taxon>
        <taxon>Candidatus Babela</taxon>
    </lineage>
</organism>
<evidence type="ECO:0000313" key="2">
    <source>
        <dbReference type="Proteomes" id="UP000018769"/>
    </source>
</evidence>
<keyword evidence="2" id="KW-1185">Reference proteome</keyword>
<evidence type="ECO:0000313" key="1">
    <source>
        <dbReference type="EMBL" id="CDK30836.1"/>
    </source>
</evidence>
<reference evidence="1 2" key="1">
    <citation type="journal article" date="2015" name="Biol. Direct">
        <title>Babela massiliensis, a representative of a widespread bacterial phylum with unusual adaptations to parasitism in amoebae.</title>
        <authorList>
            <person name="Pagnier I."/>
            <person name="Yutin N."/>
            <person name="Croce O."/>
            <person name="Makarova K.S."/>
            <person name="Wolf Y.I."/>
            <person name="Benamar S."/>
            <person name="Raoult D."/>
            <person name="Koonin E.V."/>
            <person name="La Scola B."/>
        </authorList>
    </citation>
    <scope>NUCLEOTIDE SEQUENCE [LARGE SCALE GENOMIC DNA]</scope>
    <source>
        <strain evidence="2">BABL1</strain>
    </source>
</reference>
<dbReference type="AlphaFoldDB" id="V6DJZ0"/>